<sequence length="783" mass="89029">MLELKVPSVTERSEIGSPFRLIPFLLKLGICACLLGSVFVWLRTMQTDHTSDVYMLKPFLFAASSFLLIRFFAFHWGLRVLLYAGVSLSLIVFYFYGTVLELASWVSYVQDWERDAARLASSEIQHVSGANRTLLFYAGTAWVVEALYYLFIEKHSAGWFSAFNFAYIAAFQLTTGADLLFEMFLALVIGAALLAFTRWRRLLEEDSIASSGNKAASARWFTATVIIIALCAGISYMSTMDLSRETKPVSWEEAFSEWPMKWSLPGESRRETYAMTGYSDRDTELGGNLKPDHTVMFSAGTPKLTYWRGTSKSEYTGKGWKSAPEEKSYEFFTETFSAQAEKLAGTSYVQTIKLQEGAPFPTLFAGDLVTAFEEVVLDSEEIIDRDVVQWNTMSGSYRLPYGHASSYTTSNLNLELPEQLISALIAETEYLLPEQDGLSPEERKAFTQLPERLPSRVKAKALEWTEGADELQEQIAQLVRNLRSAYPYRMDGQMPMKDEADFVDHFLFDQKYGYCDHFSTSLVVMLRTLDIPARWVKGFSPGQITAAPSEEQSYYTVEVRNSDAHSWAEVYVDEIGWVAVDPTPSSDAGDAVDHTAAEAAVASAKDEVDRDESEGDGLWAKIWRNSLFPVKEWFIHVAQMIADPIRDGWHRTADWLQHAWSGGAWSRWIVGTLVLATASAASAAGFIWIRRKGWIHHTSQTSKGSLYQQEMYWKKLIRKYGKMKPAETPREYIERLKKRYPEREQDLNVCLQHYESTRFGMDSSQMNFEQVRLLYLRLCEGKV</sequence>
<dbReference type="SUPFAM" id="SSF54001">
    <property type="entry name" value="Cysteine proteinases"/>
    <property type="match status" value="1"/>
</dbReference>
<evidence type="ECO:0000259" key="2">
    <source>
        <dbReference type="SMART" id="SM00460"/>
    </source>
</evidence>
<evidence type="ECO:0000313" key="3">
    <source>
        <dbReference type="EMBL" id="MFC5985074.1"/>
    </source>
</evidence>
<evidence type="ECO:0000313" key="4">
    <source>
        <dbReference type="Proteomes" id="UP001596250"/>
    </source>
</evidence>
<dbReference type="SMART" id="SM00460">
    <property type="entry name" value="TGc"/>
    <property type="match status" value="1"/>
</dbReference>
<keyword evidence="4" id="KW-1185">Reference proteome</keyword>
<dbReference type="InterPro" id="IPR052901">
    <property type="entry name" value="Bact_TGase-like"/>
</dbReference>
<reference evidence="4" key="1">
    <citation type="journal article" date="2019" name="Int. J. Syst. Evol. Microbiol.">
        <title>The Global Catalogue of Microorganisms (GCM) 10K type strain sequencing project: providing services to taxonomists for standard genome sequencing and annotation.</title>
        <authorList>
            <consortium name="The Broad Institute Genomics Platform"/>
            <consortium name="The Broad Institute Genome Sequencing Center for Infectious Disease"/>
            <person name="Wu L."/>
            <person name="Ma J."/>
        </authorList>
    </citation>
    <scope>NUCLEOTIDE SEQUENCE [LARGE SCALE GENOMIC DNA]</scope>
    <source>
        <strain evidence="4">CCM 8749</strain>
    </source>
</reference>
<dbReference type="InterPro" id="IPR002931">
    <property type="entry name" value="Transglutaminase-like"/>
</dbReference>
<gene>
    <name evidence="3" type="ORF">ACFPXP_01030</name>
</gene>
<name>A0ABW1IHX8_9BACL</name>
<keyword evidence="1" id="KW-0472">Membrane</keyword>
<feature type="domain" description="Transglutaminase-like" evidence="2">
    <location>
        <begin position="507"/>
        <end position="584"/>
    </location>
</feature>
<evidence type="ECO:0000256" key="1">
    <source>
        <dbReference type="SAM" id="Phobius"/>
    </source>
</evidence>
<feature type="transmembrane region" description="Helical" evidence="1">
    <location>
        <begin position="179"/>
        <end position="197"/>
    </location>
</feature>
<dbReference type="Pfam" id="PF01841">
    <property type="entry name" value="Transglut_core"/>
    <property type="match status" value="1"/>
</dbReference>
<dbReference type="EMBL" id="JBHSQV010000006">
    <property type="protein sequence ID" value="MFC5985074.1"/>
    <property type="molecule type" value="Genomic_DNA"/>
</dbReference>
<accession>A0ABW1IHX8</accession>
<feature type="transmembrane region" description="Helical" evidence="1">
    <location>
        <begin position="80"/>
        <end position="97"/>
    </location>
</feature>
<dbReference type="Gene3D" id="3.10.620.30">
    <property type="match status" value="1"/>
</dbReference>
<dbReference type="RefSeq" id="WP_379891561.1">
    <property type="nucleotide sequence ID" value="NZ_CBCSCT010000036.1"/>
</dbReference>
<dbReference type="PANTHER" id="PTHR42736:SF1">
    <property type="entry name" value="PROTEIN-GLUTAMINE GAMMA-GLUTAMYLTRANSFERASE"/>
    <property type="match status" value="1"/>
</dbReference>
<keyword evidence="1" id="KW-0812">Transmembrane</keyword>
<feature type="transmembrane region" description="Helical" evidence="1">
    <location>
        <begin position="54"/>
        <end position="73"/>
    </location>
</feature>
<organism evidence="3 4">
    <name type="scientific">Marinicrinis lubricantis</name>
    <dbReference type="NCBI Taxonomy" id="2086470"/>
    <lineage>
        <taxon>Bacteria</taxon>
        <taxon>Bacillati</taxon>
        <taxon>Bacillota</taxon>
        <taxon>Bacilli</taxon>
        <taxon>Bacillales</taxon>
        <taxon>Paenibacillaceae</taxon>
    </lineage>
</organism>
<feature type="transmembrane region" description="Helical" evidence="1">
    <location>
        <begin position="21"/>
        <end position="42"/>
    </location>
</feature>
<keyword evidence="1" id="KW-1133">Transmembrane helix</keyword>
<dbReference type="Proteomes" id="UP001596250">
    <property type="component" value="Unassembled WGS sequence"/>
</dbReference>
<dbReference type="PANTHER" id="PTHR42736">
    <property type="entry name" value="PROTEIN-GLUTAMINE GAMMA-GLUTAMYLTRANSFERASE"/>
    <property type="match status" value="1"/>
</dbReference>
<protein>
    <submittedName>
        <fullName evidence="3">DUF4129 domain-containing transglutaminase family protein</fullName>
    </submittedName>
</protein>
<proteinExistence type="predicted"/>
<feature type="transmembrane region" description="Helical" evidence="1">
    <location>
        <begin position="218"/>
        <end position="237"/>
    </location>
</feature>
<feature type="transmembrane region" description="Helical" evidence="1">
    <location>
        <begin position="134"/>
        <end position="152"/>
    </location>
</feature>
<comment type="caution">
    <text evidence="3">The sequence shown here is derived from an EMBL/GenBank/DDBJ whole genome shotgun (WGS) entry which is preliminary data.</text>
</comment>
<dbReference type="InterPro" id="IPR038765">
    <property type="entry name" value="Papain-like_cys_pep_sf"/>
</dbReference>